<name>A0A8T0TF08_PANVG</name>
<feature type="compositionally biased region" description="Low complexity" evidence="1">
    <location>
        <begin position="99"/>
        <end position="111"/>
    </location>
</feature>
<feature type="region of interest" description="Disordered" evidence="1">
    <location>
        <begin position="187"/>
        <end position="208"/>
    </location>
</feature>
<accession>A0A8T0TF08</accession>
<gene>
    <name evidence="2" type="ORF">PVAP13_4KG185533</name>
</gene>
<feature type="compositionally biased region" description="Basic residues" evidence="1">
    <location>
        <begin position="22"/>
        <end position="35"/>
    </location>
</feature>
<feature type="region of interest" description="Disordered" evidence="1">
    <location>
        <begin position="1"/>
        <end position="65"/>
    </location>
</feature>
<dbReference type="Proteomes" id="UP000823388">
    <property type="component" value="Chromosome 4K"/>
</dbReference>
<feature type="region of interest" description="Disordered" evidence="1">
    <location>
        <begin position="87"/>
        <end position="112"/>
    </location>
</feature>
<keyword evidence="3" id="KW-1185">Reference proteome</keyword>
<proteinExistence type="predicted"/>
<comment type="caution">
    <text evidence="2">The sequence shown here is derived from an EMBL/GenBank/DDBJ whole genome shotgun (WGS) entry which is preliminary data.</text>
</comment>
<reference evidence="2" key="1">
    <citation type="submission" date="2020-05" db="EMBL/GenBank/DDBJ databases">
        <title>WGS assembly of Panicum virgatum.</title>
        <authorList>
            <person name="Lovell J.T."/>
            <person name="Jenkins J."/>
            <person name="Shu S."/>
            <person name="Juenger T.E."/>
            <person name="Schmutz J."/>
        </authorList>
    </citation>
    <scope>NUCLEOTIDE SEQUENCE</scope>
    <source>
        <strain evidence="2">AP13</strain>
    </source>
</reference>
<dbReference type="EMBL" id="CM029043">
    <property type="protein sequence ID" value="KAG2610341.1"/>
    <property type="molecule type" value="Genomic_DNA"/>
</dbReference>
<feature type="compositionally biased region" description="Low complexity" evidence="1">
    <location>
        <begin position="1"/>
        <end position="13"/>
    </location>
</feature>
<protein>
    <submittedName>
        <fullName evidence="2">Uncharacterized protein</fullName>
    </submittedName>
</protein>
<evidence type="ECO:0000313" key="3">
    <source>
        <dbReference type="Proteomes" id="UP000823388"/>
    </source>
</evidence>
<sequence>MADGKLAAGLAAATPPPGARGPGRRPCSRGRRSQGRRREAANLRQRRAPRRLGAAELPSFPLLPRPAHSPAALPPLCRFLLLDAGDGSSPSADRRRRPSSLSSSPSSSSTGRRWRRLLVGLAATWWSGPPHGKLEDGLDLCELELSWWHATFFGGRLAQDRGERAAEQRQQRPRLASDRHLQLRQPLAGAGLGGSNSSEHGREGRGGCGCRTREAVVDDSLAPWECRTAARPGQYRTAYRPPLRGFFMEKSTAVWRSVWVAVPTADSLTWWECLSASRQSLRVGNFCNRRSVSNSTSFDGK</sequence>
<organism evidence="2 3">
    <name type="scientific">Panicum virgatum</name>
    <name type="common">Blackwell switchgrass</name>
    <dbReference type="NCBI Taxonomy" id="38727"/>
    <lineage>
        <taxon>Eukaryota</taxon>
        <taxon>Viridiplantae</taxon>
        <taxon>Streptophyta</taxon>
        <taxon>Embryophyta</taxon>
        <taxon>Tracheophyta</taxon>
        <taxon>Spermatophyta</taxon>
        <taxon>Magnoliopsida</taxon>
        <taxon>Liliopsida</taxon>
        <taxon>Poales</taxon>
        <taxon>Poaceae</taxon>
        <taxon>PACMAD clade</taxon>
        <taxon>Panicoideae</taxon>
        <taxon>Panicodae</taxon>
        <taxon>Paniceae</taxon>
        <taxon>Panicinae</taxon>
        <taxon>Panicum</taxon>
        <taxon>Panicum sect. Hiantes</taxon>
    </lineage>
</organism>
<evidence type="ECO:0000256" key="1">
    <source>
        <dbReference type="SAM" id="MobiDB-lite"/>
    </source>
</evidence>
<evidence type="ECO:0000313" key="2">
    <source>
        <dbReference type="EMBL" id="KAG2610341.1"/>
    </source>
</evidence>
<feature type="compositionally biased region" description="Basic and acidic residues" evidence="1">
    <location>
        <begin position="199"/>
        <end position="208"/>
    </location>
</feature>
<dbReference type="AlphaFoldDB" id="A0A8T0TF08"/>